<keyword evidence="3" id="KW-1185">Reference proteome</keyword>
<dbReference type="STRING" id="1294273.roselon_00292"/>
<dbReference type="RefSeq" id="WP_025310660.1">
    <property type="nucleotide sequence ID" value="NZ_CP004372.1"/>
</dbReference>
<proteinExistence type="predicted"/>
<accession>W8SJQ3</accession>
<evidence type="ECO:0000313" key="3">
    <source>
        <dbReference type="Proteomes" id="UP000019593"/>
    </source>
</evidence>
<reference evidence="2 3" key="1">
    <citation type="submission" date="2013-03" db="EMBL/GenBank/DDBJ databases">
        <authorList>
            <person name="Fiebig A."/>
            <person name="Goeker M."/>
            <person name="Klenk H.-P.P."/>
        </authorList>
    </citation>
    <scope>NUCLEOTIDE SEQUENCE [LARGE SCALE GENOMIC DNA]</scope>
    <source>
        <strain evidence="3">DSM 19469</strain>
    </source>
</reference>
<sequence length="153" mass="16113">MSVLSRIPLSPVGWVALGVLGLGATGAALLLWPRGAAPFSCPLDAALSLPSGQAAMLCEVLPEPQPFTADVWLVLRVLVPDLPPADLDGTHADHDWICRDLGLPRAAAMDAPPDRIVVQLMSAPFPRGEAAPGIRQSIEAYTIATGSCMWELL</sequence>
<dbReference type="OrthoDB" id="7862028at2"/>
<dbReference type="AlphaFoldDB" id="W8SJQ3"/>
<evidence type="ECO:0000256" key="1">
    <source>
        <dbReference type="SAM" id="Phobius"/>
    </source>
</evidence>
<organism evidence="2 3">
    <name type="scientific">Roseicyclus elongatus DSM 19469</name>
    <dbReference type="NCBI Taxonomy" id="1294273"/>
    <lineage>
        <taxon>Bacteria</taxon>
        <taxon>Pseudomonadati</taxon>
        <taxon>Pseudomonadota</taxon>
        <taxon>Alphaproteobacteria</taxon>
        <taxon>Rhodobacterales</taxon>
        <taxon>Roseobacteraceae</taxon>
        <taxon>Roseicyclus</taxon>
    </lineage>
</organism>
<dbReference type="HOGENOM" id="CLU_125473_1_0_5"/>
<evidence type="ECO:0000313" key="2">
    <source>
        <dbReference type="EMBL" id="AHM02745.1"/>
    </source>
</evidence>
<keyword evidence="1" id="KW-0472">Membrane</keyword>
<dbReference type="EMBL" id="CP004372">
    <property type="protein sequence ID" value="AHM02745.1"/>
    <property type="molecule type" value="Genomic_DNA"/>
</dbReference>
<protein>
    <submittedName>
        <fullName evidence="2">Uncharacterized protein</fullName>
    </submittedName>
</protein>
<feature type="transmembrane region" description="Helical" evidence="1">
    <location>
        <begin position="12"/>
        <end position="32"/>
    </location>
</feature>
<dbReference type="eggNOG" id="ENOG5033KPD">
    <property type="taxonomic scope" value="Bacteria"/>
</dbReference>
<dbReference type="Pfam" id="PF20107">
    <property type="entry name" value="DUF6497"/>
    <property type="match status" value="1"/>
</dbReference>
<dbReference type="KEGG" id="red:roselon_00292"/>
<dbReference type="Proteomes" id="UP000019593">
    <property type="component" value="Chromosome"/>
</dbReference>
<dbReference type="InterPro" id="IPR045467">
    <property type="entry name" value="DUF6497"/>
</dbReference>
<keyword evidence="1" id="KW-0812">Transmembrane</keyword>
<keyword evidence="1" id="KW-1133">Transmembrane helix</keyword>
<name>W8SJQ3_9RHOB</name>
<gene>
    <name evidence="2" type="ORF">roselon_00292</name>
</gene>